<dbReference type="Pfam" id="PF01814">
    <property type="entry name" value="Hemerythrin"/>
    <property type="match status" value="1"/>
</dbReference>
<sequence>MSDNIPKYKATDKMSDLICENYTLLMVMSRFGLPLGFGDKNVKEVCDACNVDYKTFLAVVNFMDTGQFVVGGADLSIQALMEYLKNSHSYFLDFCLPAIRRKLIEAIDCSQDGVAILILKFYDEYVNEVRRHMEYEDNMVFGYVSSLLEGKKNSDYNILVFARKHNQIQTKLTELKNIIIKYYPAERSNNSLNSVLFDIYSCEQDLASHCNLEDLLFVPAVAQLEKKFEENEK</sequence>
<dbReference type="Gene3D" id="1.20.120.520">
    <property type="entry name" value="nmb1532 protein domain like"/>
    <property type="match status" value="1"/>
</dbReference>
<evidence type="ECO:0000313" key="3">
    <source>
        <dbReference type="Proteomes" id="UP000262954"/>
    </source>
</evidence>
<dbReference type="RefSeq" id="WP_009316496.1">
    <property type="nucleotide sequence ID" value="NZ_AP028032.1"/>
</dbReference>
<comment type="caution">
    <text evidence="2">The sequence shown here is derived from an EMBL/GenBank/DDBJ whole genome shotgun (WGS) entry which is preliminary data.</text>
</comment>
<evidence type="ECO:0000313" key="2">
    <source>
        <dbReference type="EMBL" id="HBJ09934.1"/>
    </source>
</evidence>
<feature type="domain" description="Hemerythrin-like" evidence="1">
    <location>
        <begin position="82"/>
        <end position="220"/>
    </location>
</feature>
<name>A0A316RK88_9BACT</name>
<evidence type="ECO:0000259" key="1">
    <source>
        <dbReference type="Pfam" id="PF01814"/>
    </source>
</evidence>
<dbReference type="GeneID" id="92928144"/>
<dbReference type="Proteomes" id="UP000262954">
    <property type="component" value="Unassembled WGS sequence"/>
</dbReference>
<organism evidence="2 3">
    <name type="scientific">Coprobacter fastidiosus</name>
    <dbReference type="NCBI Taxonomy" id="1099853"/>
    <lineage>
        <taxon>Bacteria</taxon>
        <taxon>Pseudomonadati</taxon>
        <taxon>Bacteroidota</taxon>
        <taxon>Bacteroidia</taxon>
        <taxon>Bacteroidales</taxon>
        <taxon>Barnesiellaceae</taxon>
        <taxon>Coprobacter</taxon>
    </lineage>
</organism>
<dbReference type="InterPro" id="IPR012312">
    <property type="entry name" value="Hemerythrin-like"/>
</dbReference>
<reference evidence="2 3" key="1">
    <citation type="journal article" date="2018" name="Nat. Biotechnol.">
        <title>A standardized bacterial taxonomy based on genome phylogeny substantially revises the tree of life.</title>
        <authorList>
            <person name="Parks D.H."/>
            <person name="Chuvochina M."/>
            <person name="Waite D.W."/>
            <person name="Rinke C."/>
            <person name="Skarshewski A."/>
            <person name="Chaumeil P.A."/>
            <person name="Hugenholtz P."/>
        </authorList>
    </citation>
    <scope>NUCLEOTIDE SEQUENCE [LARGE SCALE GENOMIC DNA]</scope>
    <source>
        <strain evidence="2">UBA11482</strain>
    </source>
</reference>
<accession>A0A316RK88</accession>
<proteinExistence type="predicted"/>
<protein>
    <submittedName>
        <fullName evidence="2">Hemerythrin domain-containing protein</fullName>
    </submittedName>
</protein>
<gene>
    <name evidence="2" type="ORF">DDY73_13135</name>
</gene>
<dbReference type="AlphaFoldDB" id="A0A316RK88"/>
<dbReference type="EMBL" id="DNWC01000165">
    <property type="protein sequence ID" value="HBJ09934.1"/>
    <property type="molecule type" value="Genomic_DNA"/>
</dbReference>